<dbReference type="Gene3D" id="3.20.20.140">
    <property type="entry name" value="Metal-dependent hydrolases"/>
    <property type="match status" value="1"/>
</dbReference>
<feature type="binding site" evidence="7">
    <location>
        <position position="254"/>
    </location>
    <ligand>
        <name>substrate</name>
    </ligand>
</feature>
<comment type="caution">
    <text evidence="10">The sequence shown here is derived from an EMBL/GenBank/DDBJ whole genome shotgun (WGS) entry which is preliminary data.</text>
</comment>
<accession>A0A840SQY9</accession>
<dbReference type="PANTHER" id="PTHR11113">
    <property type="entry name" value="N-ACETYLGLUCOSAMINE-6-PHOSPHATE DEACETYLASE"/>
    <property type="match status" value="1"/>
</dbReference>
<feature type="domain" description="Amidohydrolase-related" evidence="9">
    <location>
        <begin position="56"/>
        <end position="370"/>
    </location>
</feature>
<evidence type="ECO:0000256" key="7">
    <source>
        <dbReference type="PIRSR" id="PIRSR038994-2"/>
    </source>
</evidence>
<feature type="binding site" evidence="7">
    <location>
        <position position="143"/>
    </location>
    <ligand>
        <name>substrate</name>
    </ligand>
</feature>
<reference evidence="10 11" key="1">
    <citation type="submission" date="2020-08" db="EMBL/GenBank/DDBJ databases">
        <title>Genomic Encyclopedia of Type Strains, Phase IV (KMG-IV): sequencing the most valuable type-strain genomes for metagenomic binning, comparative biology and taxonomic classification.</title>
        <authorList>
            <person name="Goeker M."/>
        </authorList>
    </citation>
    <scope>NUCLEOTIDE SEQUENCE [LARGE SCALE GENOMIC DNA]</scope>
    <source>
        <strain evidence="10 11">DSM 101730</strain>
    </source>
</reference>
<dbReference type="SUPFAM" id="SSF51338">
    <property type="entry name" value="Composite domain of metallo-dependent hydrolases"/>
    <property type="match status" value="1"/>
</dbReference>
<comment type="cofactor">
    <cofactor evidence="8">
        <name>a divalent metal cation</name>
        <dbReference type="ChEBI" id="CHEBI:60240"/>
    </cofactor>
    <text evidence="8">Binds 1 divalent metal cation per subunit.</text>
</comment>
<dbReference type="PANTHER" id="PTHR11113:SF14">
    <property type="entry name" value="N-ACETYLGLUCOSAMINE-6-PHOSPHATE DEACETYLASE"/>
    <property type="match status" value="1"/>
</dbReference>
<feature type="binding site" evidence="7">
    <location>
        <begin position="311"/>
        <end position="313"/>
    </location>
    <ligand>
        <name>substrate</name>
    </ligand>
</feature>
<evidence type="ECO:0000256" key="5">
    <source>
        <dbReference type="PIRNR" id="PIRNR038994"/>
    </source>
</evidence>
<evidence type="ECO:0000256" key="2">
    <source>
        <dbReference type="ARBA" id="ARBA00022723"/>
    </source>
</evidence>
<dbReference type="AlphaFoldDB" id="A0A840SQY9"/>
<dbReference type="Proteomes" id="UP000549457">
    <property type="component" value="Unassembled WGS sequence"/>
</dbReference>
<evidence type="ECO:0000256" key="6">
    <source>
        <dbReference type="PIRSR" id="PIRSR038994-1"/>
    </source>
</evidence>
<feature type="binding site" evidence="8">
    <location>
        <position position="219"/>
    </location>
    <ligand>
        <name>Zn(2+)</name>
        <dbReference type="ChEBI" id="CHEBI:29105"/>
    </ligand>
</feature>
<feature type="binding site" evidence="8">
    <location>
        <position position="198"/>
    </location>
    <ligand>
        <name>Zn(2+)</name>
        <dbReference type="ChEBI" id="CHEBI:29105"/>
    </ligand>
</feature>
<organism evidence="10 11">
    <name type="scientific">Amaricoccus macauensis</name>
    <dbReference type="NCBI Taxonomy" id="57001"/>
    <lineage>
        <taxon>Bacteria</taxon>
        <taxon>Pseudomonadati</taxon>
        <taxon>Pseudomonadota</taxon>
        <taxon>Alphaproteobacteria</taxon>
        <taxon>Rhodobacterales</taxon>
        <taxon>Paracoccaceae</taxon>
        <taxon>Amaricoccus</taxon>
    </lineage>
</organism>
<feature type="active site" description="Proton donor/acceptor" evidence="6">
    <location>
        <position position="278"/>
    </location>
</feature>
<evidence type="ECO:0000256" key="8">
    <source>
        <dbReference type="PIRSR" id="PIRSR038994-3"/>
    </source>
</evidence>
<keyword evidence="3 5" id="KW-0378">Hydrolase</keyword>
<dbReference type="GO" id="GO:0046872">
    <property type="term" value="F:metal ion binding"/>
    <property type="evidence" value="ECO:0007669"/>
    <property type="project" value="UniProtKB-KW"/>
</dbReference>
<dbReference type="InterPro" id="IPR011059">
    <property type="entry name" value="Metal-dep_hydrolase_composite"/>
</dbReference>
<comment type="similarity">
    <text evidence="1 5">Belongs to the metallo-dependent hydrolases superfamily. NagA family.</text>
</comment>
<evidence type="ECO:0000256" key="1">
    <source>
        <dbReference type="ARBA" id="ARBA00010716"/>
    </source>
</evidence>
<dbReference type="PIRSF" id="PIRSF038994">
    <property type="entry name" value="NagA"/>
    <property type="match status" value="1"/>
</dbReference>
<dbReference type="InterPro" id="IPR006680">
    <property type="entry name" value="Amidohydro-rel"/>
</dbReference>
<dbReference type="GO" id="GO:0008448">
    <property type="term" value="F:N-acetylglucosamine-6-phosphate deacetylase activity"/>
    <property type="evidence" value="ECO:0007669"/>
    <property type="project" value="UniProtKB-EC"/>
</dbReference>
<dbReference type="Gene3D" id="2.30.40.10">
    <property type="entry name" value="Urease, subunit C, domain 1"/>
    <property type="match status" value="1"/>
</dbReference>
<gene>
    <name evidence="10" type="ORF">HNP73_004458</name>
</gene>
<dbReference type="NCBIfam" id="TIGR00221">
    <property type="entry name" value="nagA"/>
    <property type="match status" value="1"/>
</dbReference>
<evidence type="ECO:0000313" key="10">
    <source>
        <dbReference type="EMBL" id="MBB5224487.1"/>
    </source>
</evidence>
<dbReference type="Pfam" id="PF01979">
    <property type="entry name" value="Amidohydro_1"/>
    <property type="match status" value="1"/>
</dbReference>
<name>A0A840SQY9_9RHOB</name>
<feature type="binding site" evidence="7">
    <location>
        <begin position="222"/>
        <end position="223"/>
    </location>
    <ligand>
        <name>substrate</name>
    </ligand>
</feature>
<evidence type="ECO:0000259" key="9">
    <source>
        <dbReference type="Pfam" id="PF01979"/>
    </source>
</evidence>
<dbReference type="InterPro" id="IPR032466">
    <property type="entry name" value="Metal_Hydrolase"/>
</dbReference>
<proteinExistence type="inferred from homology"/>
<keyword evidence="11" id="KW-1185">Reference proteome</keyword>
<dbReference type="EMBL" id="JACHFM010000008">
    <property type="protein sequence ID" value="MBB5224487.1"/>
    <property type="molecule type" value="Genomic_DNA"/>
</dbReference>
<evidence type="ECO:0000256" key="3">
    <source>
        <dbReference type="ARBA" id="ARBA00022801"/>
    </source>
</evidence>
<dbReference type="InterPro" id="IPR003764">
    <property type="entry name" value="GlcNAc_6-P_deAcase"/>
</dbReference>
<keyword evidence="2 8" id="KW-0479">Metal-binding</keyword>
<evidence type="ECO:0000256" key="4">
    <source>
        <dbReference type="ARBA" id="ARBA00023277"/>
    </source>
</evidence>
<dbReference type="RefSeq" id="WP_184155265.1">
    <property type="nucleotide sequence ID" value="NZ_JACHFM010000008.1"/>
</dbReference>
<protein>
    <submittedName>
        <fullName evidence="10">N-acetylglucosamine-6-phosphate deacetylase</fullName>
        <ecNumber evidence="10">3.5.1.25</ecNumber>
    </submittedName>
</protein>
<evidence type="ECO:0000313" key="11">
    <source>
        <dbReference type="Proteomes" id="UP000549457"/>
    </source>
</evidence>
<keyword evidence="4 5" id="KW-0119">Carbohydrate metabolism</keyword>
<feature type="binding site" evidence="7">
    <location>
        <position position="230"/>
    </location>
    <ligand>
        <name>substrate</name>
    </ligand>
</feature>
<dbReference type="CDD" id="cd00854">
    <property type="entry name" value="NagA"/>
    <property type="match status" value="1"/>
</dbReference>
<feature type="binding site" evidence="8">
    <location>
        <position position="132"/>
    </location>
    <ligand>
        <name>Zn(2+)</name>
        <dbReference type="ChEBI" id="CHEBI:29105"/>
    </ligand>
</feature>
<dbReference type="EC" id="3.5.1.25" evidence="10"/>
<dbReference type="GO" id="GO:0006046">
    <property type="term" value="P:N-acetylglucosamine catabolic process"/>
    <property type="evidence" value="ECO:0007669"/>
    <property type="project" value="TreeGrafter"/>
</dbReference>
<dbReference type="SUPFAM" id="SSF51556">
    <property type="entry name" value="Metallo-dependent hydrolases"/>
    <property type="match status" value="1"/>
</dbReference>
<sequence length="385" mass="39365">MSAATAVTVFTGAAVFDGDRLHEDAALVVEDGRITAIVPAAEAPDGARVELDGGTLAPGFIDIQVNGGAGILLNDKPDVEGIAAICAAHGRLGTTGLLPTLITDTPQATRATIEAGVTAAGSVPGFLGLHLEGPHLDLRRKGAHDPRLIRPMTPDDLDMLCDAAARLPALVVTLAPASATAEQVAALVEARAIVSLGHSEATLAEARALFGAGARMVTHLFNAMSQLGNREPGLVGATLDDAGVSAGLIADGIHVAPESMRAALAAKRGTDSVFLVTDAMAPAGTDITEFTLNGRRILRRDGRLTLEDGTLAGADVDFPGVIRVMVRDVGLTLPETLRMATYAPAAALRATDRMGRLAPGLAADLVHLDADLALGGVWRGGAPLD</sequence>